<feature type="region of interest" description="Disordered" evidence="1">
    <location>
        <begin position="51"/>
        <end position="85"/>
    </location>
</feature>
<evidence type="ECO:0000313" key="2">
    <source>
        <dbReference type="EMBL" id="MED6167236.1"/>
    </source>
</evidence>
<protein>
    <submittedName>
        <fullName evidence="2">Uncharacterized protein</fullName>
    </submittedName>
</protein>
<evidence type="ECO:0000313" key="3">
    <source>
        <dbReference type="Proteomes" id="UP001341840"/>
    </source>
</evidence>
<keyword evidence="3" id="KW-1185">Reference proteome</keyword>
<name>A0ABU6V0T9_9FABA</name>
<dbReference type="EMBL" id="JASCZI010151036">
    <property type="protein sequence ID" value="MED6167236.1"/>
    <property type="molecule type" value="Genomic_DNA"/>
</dbReference>
<dbReference type="Proteomes" id="UP001341840">
    <property type="component" value="Unassembled WGS sequence"/>
</dbReference>
<feature type="non-terminal residue" evidence="2">
    <location>
        <position position="130"/>
    </location>
</feature>
<evidence type="ECO:0000256" key="1">
    <source>
        <dbReference type="SAM" id="MobiDB-lite"/>
    </source>
</evidence>
<reference evidence="2 3" key="1">
    <citation type="journal article" date="2023" name="Plants (Basel)">
        <title>Bridging the Gap: Combining Genomics and Transcriptomics Approaches to Understand Stylosanthes scabra, an Orphan Legume from the Brazilian Caatinga.</title>
        <authorList>
            <person name="Ferreira-Neto J.R.C."/>
            <person name="da Silva M.D."/>
            <person name="Binneck E."/>
            <person name="de Melo N.F."/>
            <person name="da Silva R.H."/>
            <person name="de Melo A.L.T.M."/>
            <person name="Pandolfi V."/>
            <person name="Bustamante F.O."/>
            <person name="Brasileiro-Vidal A.C."/>
            <person name="Benko-Iseppon A.M."/>
        </authorList>
    </citation>
    <scope>NUCLEOTIDE SEQUENCE [LARGE SCALE GENOMIC DNA]</scope>
    <source>
        <tissue evidence="2">Leaves</tissue>
    </source>
</reference>
<accession>A0ABU6V0T9</accession>
<feature type="compositionally biased region" description="Basic and acidic residues" evidence="1">
    <location>
        <begin position="58"/>
        <end position="67"/>
    </location>
</feature>
<proteinExistence type="predicted"/>
<comment type="caution">
    <text evidence="2">The sequence shown here is derived from an EMBL/GenBank/DDBJ whole genome shotgun (WGS) entry which is preliminary data.</text>
</comment>
<gene>
    <name evidence="2" type="ORF">PIB30_000483</name>
</gene>
<organism evidence="2 3">
    <name type="scientific">Stylosanthes scabra</name>
    <dbReference type="NCBI Taxonomy" id="79078"/>
    <lineage>
        <taxon>Eukaryota</taxon>
        <taxon>Viridiplantae</taxon>
        <taxon>Streptophyta</taxon>
        <taxon>Embryophyta</taxon>
        <taxon>Tracheophyta</taxon>
        <taxon>Spermatophyta</taxon>
        <taxon>Magnoliopsida</taxon>
        <taxon>eudicotyledons</taxon>
        <taxon>Gunneridae</taxon>
        <taxon>Pentapetalae</taxon>
        <taxon>rosids</taxon>
        <taxon>fabids</taxon>
        <taxon>Fabales</taxon>
        <taxon>Fabaceae</taxon>
        <taxon>Papilionoideae</taxon>
        <taxon>50 kb inversion clade</taxon>
        <taxon>dalbergioids sensu lato</taxon>
        <taxon>Dalbergieae</taxon>
        <taxon>Pterocarpus clade</taxon>
        <taxon>Stylosanthes</taxon>
    </lineage>
</organism>
<sequence length="130" mass="14880">MFKYKIVQKPCRCPPSSSGVTEEGINVRGDLAIAKEMEDDDLSEEDDFRLATLEETEDGRSERRRQLQEAGEAVDDATTTPNPSFRRLERRRWRCGTNPFLAHNPSCRTIPFLAHNPDVALVQARWQFGE</sequence>